<evidence type="ECO:0000259" key="1">
    <source>
        <dbReference type="Pfam" id="PF00483"/>
    </source>
</evidence>
<feature type="domain" description="Nucleotidyl transferase" evidence="1">
    <location>
        <begin position="10"/>
        <end position="290"/>
    </location>
</feature>
<dbReference type="AlphaFoldDB" id="A0AA86T332"/>
<dbReference type="InterPro" id="IPR005835">
    <property type="entry name" value="NTP_transferase_dom"/>
</dbReference>
<dbReference type="KEGG" id="nti:DNFV4_01231"/>
<dbReference type="PANTHER" id="PTHR46390:SF1">
    <property type="entry name" value="MANNOSE-1-PHOSPHATE GUANYLYLTRANSFERASE"/>
    <property type="match status" value="1"/>
</dbReference>
<gene>
    <name evidence="2" type="ORF">DNFV4_01231</name>
</gene>
<dbReference type="RefSeq" id="WP_289267772.1">
    <property type="nucleotide sequence ID" value="NZ_OX365700.1"/>
</dbReference>
<dbReference type="InterPro" id="IPR029044">
    <property type="entry name" value="Nucleotide-diphossugar_trans"/>
</dbReference>
<dbReference type="GO" id="GO:0009298">
    <property type="term" value="P:GDP-mannose biosynthetic process"/>
    <property type="evidence" value="ECO:0007669"/>
    <property type="project" value="TreeGrafter"/>
</dbReference>
<sequence length="321" mass="35686">MTHDRTHLWAIVLAGGEGERLKPYVRECYGTDRPKQFCSFAGRHTLVEETVLRAETFLPPEQVLVVGTEHHLPYLLECLGQRPPGTILIQPESRGTALGVLLPLAHILDRDPNAVIALLPSDHFIRPHERLVEAVANAEAFLAADAADHIVLLGAEPASPEPDYGWIKRGVTRSRIGGQTFESVAGFVEKPSREQARSLLADGWLWNTGMLVSRASVLLQVMCAGLPELTAGSMLLRRFIGTDWEHAVTAEIYRTVPSLNFSTAVLSRQTHRLALLPLTQMSWCDWGTKERILQTLSQHPELPRPYGVPSFAAYRREVATR</sequence>
<dbReference type="PANTHER" id="PTHR46390">
    <property type="entry name" value="MANNOSE-1-PHOSPHATE GUANYLYLTRANSFERASE"/>
    <property type="match status" value="1"/>
</dbReference>
<reference evidence="2" key="1">
    <citation type="submission" date="2022-10" db="EMBL/GenBank/DDBJ databases">
        <authorList>
            <person name="Koch H."/>
        </authorList>
    </citation>
    <scope>NUCLEOTIDE SEQUENCE</scope>
    <source>
        <strain evidence="2">DNF</strain>
    </source>
</reference>
<evidence type="ECO:0000313" key="3">
    <source>
        <dbReference type="Proteomes" id="UP001179121"/>
    </source>
</evidence>
<keyword evidence="2" id="KW-0548">Nucleotidyltransferase</keyword>
<dbReference type="EMBL" id="OX365700">
    <property type="protein sequence ID" value="CAI4030801.1"/>
    <property type="molecule type" value="Genomic_DNA"/>
</dbReference>
<dbReference type="Gene3D" id="3.90.550.10">
    <property type="entry name" value="Spore Coat Polysaccharide Biosynthesis Protein SpsA, Chain A"/>
    <property type="match status" value="1"/>
</dbReference>
<proteinExistence type="predicted"/>
<name>A0AA86T332_9BACT</name>
<dbReference type="Proteomes" id="UP001179121">
    <property type="component" value="Chromosome"/>
</dbReference>
<dbReference type="Pfam" id="PF00483">
    <property type="entry name" value="NTP_transferase"/>
    <property type="match status" value="1"/>
</dbReference>
<organism evidence="2 3">
    <name type="scientific">Nitrospira tepida</name>
    <dbReference type="NCBI Taxonomy" id="2973512"/>
    <lineage>
        <taxon>Bacteria</taxon>
        <taxon>Pseudomonadati</taxon>
        <taxon>Nitrospirota</taxon>
        <taxon>Nitrospiria</taxon>
        <taxon>Nitrospirales</taxon>
        <taxon>Nitrospiraceae</taxon>
        <taxon>Nitrospira</taxon>
    </lineage>
</organism>
<evidence type="ECO:0000313" key="2">
    <source>
        <dbReference type="EMBL" id="CAI4030801.1"/>
    </source>
</evidence>
<dbReference type="GO" id="GO:0004475">
    <property type="term" value="F:mannose-1-phosphate guanylyltransferase (GTP) activity"/>
    <property type="evidence" value="ECO:0007669"/>
    <property type="project" value="TreeGrafter"/>
</dbReference>
<accession>A0AA86T332</accession>
<keyword evidence="2" id="KW-0808">Transferase</keyword>
<dbReference type="InterPro" id="IPR051161">
    <property type="entry name" value="Mannose-6P_isomerase_type2"/>
</dbReference>
<dbReference type="SUPFAM" id="SSF53448">
    <property type="entry name" value="Nucleotide-diphospho-sugar transferases"/>
    <property type="match status" value="1"/>
</dbReference>
<keyword evidence="3" id="KW-1185">Reference proteome</keyword>
<protein>
    <submittedName>
        <fullName evidence="2">Mannose-1-phosphate guanylyltransferase (GDP)</fullName>
    </submittedName>
</protein>